<protein>
    <recommendedName>
        <fullName evidence="4">Type IV pilus modification protein PilV</fullName>
    </recommendedName>
</protein>
<comment type="caution">
    <text evidence="2">The sequence shown here is derived from an EMBL/GenBank/DDBJ whole genome shotgun (WGS) entry which is preliminary data.</text>
</comment>
<dbReference type="RefSeq" id="WP_305894116.1">
    <property type="nucleotide sequence ID" value="NZ_JAUZVZ010000015.1"/>
</dbReference>
<keyword evidence="1" id="KW-1133">Transmembrane helix</keyword>
<evidence type="ECO:0000256" key="1">
    <source>
        <dbReference type="SAM" id="Phobius"/>
    </source>
</evidence>
<keyword evidence="3" id="KW-1185">Reference proteome</keyword>
<accession>A0ABT9H0K6</accession>
<proteinExistence type="predicted"/>
<gene>
    <name evidence="2" type="ORF">Q3O60_11670</name>
</gene>
<sequence length="155" mass="16721">MRLQQGISLLEVLIAVLLLKVSVLGALSGQLYARQLVVEATQRTQATAMATDWLNRMQAAGSPDVVFSAQPGTDCFSGTPCAPVDAAIWLQQQWQSQWFNAPLSLASAGYCHTVSGGQLQVTIHWHRRQLLQQTAPTPLCDAAEADFSVSVQASL</sequence>
<name>A0ABT9H0K6_9GAMM</name>
<keyword evidence="1" id="KW-0472">Membrane</keyword>
<dbReference type="EMBL" id="JAUZVZ010000015">
    <property type="protein sequence ID" value="MDP4536851.1"/>
    <property type="molecule type" value="Genomic_DNA"/>
</dbReference>
<evidence type="ECO:0000313" key="3">
    <source>
        <dbReference type="Proteomes" id="UP001231616"/>
    </source>
</evidence>
<dbReference type="Proteomes" id="UP001231616">
    <property type="component" value="Unassembled WGS sequence"/>
</dbReference>
<reference evidence="2 3" key="1">
    <citation type="submission" date="2023-08" db="EMBL/GenBank/DDBJ databases">
        <authorList>
            <person name="Joshi A."/>
            <person name="Thite S."/>
        </authorList>
    </citation>
    <scope>NUCLEOTIDE SEQUENCE [LARGE SCALE GENOMIC DNA]</scope>
    <source>
        <strain evidence="2 3">AC40</strain>
    </source>
</reference>
<feature type="transmembrane region" description="Helical" evidence="1">
    <location>
        <begin position="12"/>
        <end position="33"/>
    </location>
</feature>
<keyword evidence="1" id="KW-0812">Transmembrane</keyword>
<evidence type="ECO:0000313" key="2">
    <source>
        <dbReference type="EMBL" id="MDP4536851.1"/>
    </source>
</evidence>
<organism evidence="2 3">
    <name type="scientific">Alkalimonas collagenimarina</name>
    <dbReference type="NCBI Taxonomy" id="400390"/>
    <lineage>
        <taxon>Bacteria</taxon>
        <taxon>Pseudomonadati</taxon>
        <taxon>Pseudomonadota</taxon>
        <taxon>Gammaproteobacteria</taxon>
        <taxon>Alkalimonas</taxon>
    </lineage>
</organism>
<evidence type="ECO:0008006" key="4">
    <source>
        <dbReference type="Google" id="ProtNLM"/>
    </source>
</evidence>